<dbReference type="Gene3D" id="2.40.10.10">
    <property type="entry name" value="Trypsin-like serine proteases"/>
    <property type="match status" value="2"/>
</dbReference>
<sequence length="723" mass="80154">MKKTLFTAIFLSTSILGIYGQVETRFFPNRDALQQNRLLKEHRRVAKIKAMPPLDVQKIASARQQEKDDNVPFRFGKGFDTHITLADGEWTNTENGRLWTMAIESKGAYSINFVFNDFYLPEGAELYISNEEGDMLYGPVTSKVNTENGHFLTDLIKGDKVTIYLFEPSNKRNESQLTIKRVVHAYENMFSDMAYGQIGSSGNCNNNVACFPAWSKESDAVALVLLSNGTEWCSGSLLMTANQSFRPYFLSAFHCIDTDIPKGSLSSSEISNAENWMFKFQYKMSSCSGGYATSGVTYNRATFRAAWNNTDFALMELRNSPAGDSRFSWLGWDRSGNAPTAGTGIHHPSGDVMKISFDNDLITETAAGSTNSGTTHWFVDIDNGTLEHGSSGSPLFNPQKKVIGQLHNGYPGCNSSKQFWYGCFHRSWTGGGTNSTRLSNWLDPNGSGVITTNTSKSPTVSGPSSVCDQATYTVENLPAGAIVEWSVSNPNVATISNNGLLRVTDQTFALTNIQANIFTGGENPYTIREERVMTGQPKFQVQLLGYSGSNSASFFASPQGENGDLYRVPLNYYWSYTKIDGSDYTLIGNYQNTSFINIQPVVTFPGPGTYMITVQITGYPCYIPLARYEYSCGSNYFFTLSPNPATDEVTLQLTETNEVSGLSVLSTDRSTYEIQIWSGMRMLRSFRTNEPTFQISMTGLPAGLYFVRVVKNGQTYTQKLIKK</sequence>
<dbReference type="NCBIfam" id="TIGR04183">
    <property type="entry name" value="Por_Secre_tail"/>
    <property type="match status" value="1"/>
</dbReference>
<dbReference type="PATRIC" id="fig|28112.6.peg.1490"/>
<dbReference type="InterPro" id="IPR026444">
    <property type="entry name" value="Secre_tail"/>
</dbReference>
<dbReference type="InterPro" id="IPR001254">
    <property type="entry name" value="Trypsin_dom"/>
</dbReference>
<dbReference type="InterPro" id="IPR009003">
    <property type="entry name" value="Peptidase_S1_PA"/>
</dbReference>
<name>A0A0F7INH7_TANFO</name>
<dbReference type="PANTHER" id="PTHR36234:SF5">
    <property type="entry name" value="LYSYL ENDOPEPTIDASE"/>
    <property type="match status" value="1"/>
</dbReference>
<proteinExistence type="predicted"/>
<dbReference type="InterPro" id="IPR043504">
    <property type="entry name" value="Peptidase_S1_PA_chymotrypsin"/>
</dbReference>
<organism evidence="3">
    <name type="scientific">Tannerella forsythia</name>
    <name type="common">Bacteroides forsythus</name>
    <dbReference type="NCBI Taxonomy" id="28112"/>
    <lineage>
        <taxon>Bacteria</taxon>
        <taxon>Pseudomonadati</taxon>
        <taxon>Bacteroidota</taxon>
        <taxon>Bacteroidia</taxon>
        <taxon>Bacteroidales</taxon>
        <taxon>Tannerellaceae</taxon>
        <taxon>Tannerella</taxon>
    </lineage>
</organism>
<dbReference type="AlphaFoldDB" id="A0A0F7INH7"/>
<dbReference type="RefSeq" id="WP_046825306.1">
    <property type="nucleotide sequence ID" value="NZ_JUET01000076.1"/>
</dbReference>
<dbReference type="SUPFAM" id="SSF50494">
    <property type="entry name" value="Trypsin-like serine proteases"/>
    <property type="match status" value="1"/>
</dbReference>
<dbReference type="EMBL" id="KP715369">
    <property type="protein sequence ID" value="AKG97064.1"/>
    <property type="molecule type" value="Genomic_DNA"/>
</dbReference>
<reference evidence="3" key="1">
    <citation type="journal article" date="2015" name="Front. Microbiol.">
        <title>KLIKK proteases of Tannerella forsythia: putative virulence factors with a unique domain structure.</title>
        <authorList>
            <person name="Ksiazek M."/>
            <person name="Mizgalska D."/>
            <person name="Eick S."/>
            <person name="Thogersen I.B."/>
            <person name="Enghild J.J."/>
            <person name="Potempa J."/>
        </authorList>
    </citation>
    <scope>NUCLEOTIDE SEQUENCE</scope>
    <source>
        <strain evidence="3">ATCC 43037</strain>
    </source>
</reference>
<accession>A0A0F7INH7</accession>
<dbReference type="PANTHER" id="PTHR36234">
    <property type="entry name" value="LYSYL ENDOPEPTIDASE"/>
    <property type="match status" value="1"/>
</dbReference>
<dbReference type="Pfam" id="PF00089">
    <property type="entry name" value="Trypsin"/>
    <property type="match status" value="1"/>
</dbReference>
<evidence type="ECO:0000259" key="2">
    <source>
        <dbReference type="Pfam" id="PF18962"/>
    </source>
</evidence>
<feature type="domain" description="Secretion system C-terminal sorting" evidence="2">
    <location>
        <begin position="642"/>
        <end position="721"/>
    </location>
</feature>
<evidence type="ECO:0000259" key="1">
    <source>
        <dbReference type="Pfam" id="PF00089"/>
    </source>
</evidence>
<protein>
    <submittedName>
        <fullName evidence="3">Miropsin-2</fullName>
    </submittedName>
</protein>
<feature type="domain" description="Peptidase S1" evidence="1">
    <location>
        <begin position="224"/>
        <end position="418"/>
    </location>
</feature>
<dbReference type="Pfam" id="PF18962">
    <property type="entry name" value="Por_Secre_tail"/>
    <property type="match status" value="1"/>
</dbReference>
<evidence type="ECO:0000313" key="3">
    <source>
        <dbReference type="EMBL" id="AKG97064.1"/>
    </source>
</evidence>